<dbReference type="OrthoDB" id="354769at2759"/>
<keyword evidence="4" id="KW-0004">4Fe-4S</keyword>
<dbReference type="GO" id="GO:0036297">
    <property type="term" value="P:interstrand cross-link repair"/>
    <property type="evidence" value="ECO:0007669"/>
    <property type="project" value="TreeGrafter"/>
</dbReference>
<comment type="cofactor">
    <cofactor evidence="1">
        <name>[4Fe-4S] cluster</name>
        <dbReference type="ChEBI" id="CHEBI:49883"/>
    </cofactor>
</comment>
<evidence type="ECO:0000313" key="10">
    <source>
        <dbReference type="Proteomes" id="UP000076881"/>
    </source>
</evidence>
<feature type="region of interest" description="Disordered" evidence="7">
    <location>
        <begin position="516"/>
        <end position="549"/>
    </location>
</feature>
<comment type="caution">
    <text evidence="9">The sequence shown here is derived from an EMBL/GenBank/DDBJ whole genome shotgun (WGS) entry which is preliminary data.</text>
</comment>
<keyword evidence="4" id="KW-0479">Metal-binding</keyword>
<feature type="domain" description="G-patch" evidence="8">
    <location>
        <begin position="589"/>
        <end position="638"/>
    </location>
</feature>
<dbReference type="InterPro" id="IPR019190">
    <property type="entry name" value="EXOV"/>
</dbReference>
<dbReference type="PROSITE" id="PS50174">
    <property type="entry name" value="G_PATCH"/>
    <property type="match status" value="1"/>
</dbReference>
<evidence type="ECO:0000256" key="6">
    <source>
        <dbReference type="ARBA" id="ARBA00022839"/>
    </source>
</evidence>
<keyword evidence="6" id="KW-0269">Exonuclease</keyword>
<accession>A0A168GFZ7</accession>
<dbReference type="GO" id="GO:0045145">
    <property type="term" value="F:single-stranded DNA 5'-3' DNA exonuclease activity"/>
    <property type="evidence" value="ECO:0007669"/>
    <property type="project" value="InterPro"/>
</dbReference>
<comment type="subunit">
    <text evidence="3">Monomer.</text>
</comment>
<dbReference type="PANTHER" id="PTHR14464">
    <property type="entry name" value="EXONUCLEASE V"/>
    <property type="match status" value="1"/>
</dbReference>
<dbReference type="GO" id="GO:0005739">
    <property type="term" value="C:mitochondrion"/>
    <property type="evidence" value="ECO:0007669"/>
    <property type="project" value="TreeGrafter"/>
</dbReference>
<evidence type="ECO:0000256" key="1">
    <source>
        <dbReference type="ARBA" id="ARBA00001966"/>
    </source>
</evidence>
<reference evidence="9 10" key="1">
    <citation type="journal article" date="2016" name="Genome Biol. Evol.">
        <title>Divergent and convergent evolution of fungal pathogenicity.</title>
        <authorList>
            <person name="Shang Y."/>
            <person name="Xiao G."/>
            <person name="Zheng P."/>
            <person name="Cen K."/>
            <person name="Zhan S."/>
            <person name="Wang C."/>
        </authorList>
    </citation>
    <scope>NUCLEOTIDE SEQUENCE [LARGE SCALE GENOMIC DNA]</scope>
    <source>
        <strain evidence="9 10">RCEF 1005</strain>
    </source>
</reference>
<evidence type="ECO:0000256" key="7">
    <source>
        <dbReference type="SAM" id="MobiDB-lite"/>
    </source>
</evidence>
<keyword evidence="6" id="KW-0378">Hydrolase</keyword>
<feature type="compositionally biased region" description="Low complexity" evidence="7">
    <location>
        <begin position="57"/>
        <end position="69"/>
    </location>
</feature>
<name>A0A168GFZ7_CORDF</name>
<dbReference type="AlphaFoldDB" id="A0A168GFZ7"/>
<evidence type="ECO:0000256" key="3">
    <source>
        <dbReference type="ARBA" id="ARBA00011245"/>
    </source>
</evidence>
<comment type="similarity">
    <text evidence="2">Belongs to the EXO5 family.</text>
</comment>
<feature type="compositionally biased region" description="Polar residues" evidence="7">
    <location>
        <begin position="516"/>
        <end position="532"/>
    </location>
</feature>
<organism evidence="9 10">
    <name type="scientific">Akanthomyces lecanii RCEF 1005</name>
    <dbReference type="NCBI Taxonomy" id="1081108"/>
    <lineage>
        <taxon>Eukaryota</taxon>
        <taxon>Fungi</taxon>
        <taxon>Dikarya</taxon>
        <taxon>Ascomycota</taxon>
        <taxon>Pezizomycotina</taxon>
        <taxon>Sordariomycetes</taxon>
        <taxon>Hypocreomycetidae</taxon>
        <taxon>Hypocreales</taxon>
        <taxon>Cordycipitaceae</taxon>
        <taxon>Akanthomyces</taxon>
        <taxon>Cordyceps confragosa</taxon>
    </lineage>
</organism>
<evidence type="ECO:0000256" key="4">
    <source>
        <dbReference type="ARBA" id="ARBA00022485"/>
    </source>
</evidence>
<feature type="region of interest" description="Disordered" evidence="7">
    <location>
        <begin position="640"/>
        <end position="674"/>
    </location>
</feature>
<dbReference type="GO" id="GO:0005634">
    <property type="term" value="C:nucleus"/>
    <property type="evidence" value="ECO:0007669"/>
    <property type="project" value="TreeGrafter"/>
</dbReference>
<keyword evidence="4" id="KW-0411">Iron-sulfur</keyword>
<dbReference type="GO" id="GO:0003676">
    <property type="term" value="F:nucleic acid binding"/>
    <property type="evidence" value="ECO:0007669"/>
    <property type="project" value="InterPro"/>
</dbReference>
<feature type="region of interest" description="Disordered" evidence="7">
    <location>
        <begin position="41"/>
        <end position="69"/>
    </location>
</feature>
<dbReference type="PANTHER" id="PTHR14464:SF4">
    <property type="entry name" value="EXONUCLEASE V"/>
    <property type="match status" value="1"/>
</dbReference>
<sequence length="699" mass="77415">MAADDGEFQFDFSADEEQLLIQLATNAEAKDSVAGAIDALPARSDFGPDAQKENGFASNSAEESGAADEAGAAATALLLSAGGQISSPTLKRALEDLEQTTAAELTARSAPVSEDFEDEFEDRRSPLQKFRSFPRRPLTVSDLTSGAWCELQYWYTLSRLPGGRRTRTAAMRQGSKLHQKLEDEVHTTVEVEVLSREDGFGLKLWNLIQGLRTLRETGLTRELEIWGMLDGNLVNGVIDSLSHENPNPEFEFELSQEAEDQQRQQSKLTDYFASSTPTKKKGKGPKVYLADVKTRGSLNKVSNLALRPAKIQLLLYHRFLSDLAARRLDFYKVFRRYDLDPDEPFSDAFIAQMASLHDEMFDETPSSSWQTVEEDVEPTSSAMTETAGALQYRSLRELLPLVEHEVSLAFSEGAESMGSMLRVQYIYRDDGREIGHHDFPVSRTVLEEYLGVEESDHEEHDEIPLHHKRAFGAGLKRKKVEFVRAQDPDDYISALPSTRRTSSVVGDLYASIVLGSSNSSTPSRADTANTDAENGGRAESTSGYPSPQQPASVCPICSLAITTTVEAHEASLAHQVSLEHSHPPSALDRSRMGLRALASQGWDPDARVGLGRAGGEGTRYPIRVTPKEDVLGVGATLPERTEEEKRAEAAAKEARRQLTTKERKARAKEERDKAARFQAEIYGRQDLDRFLKGDGKEWE</sequence>
<dbReference type="EMBL" id="AZHF01000004">
    <property type="protein sequence ID" value="OAA76440.1"/>
    <property type="molecule type" value="Genomic_DNA"/>
</dbReference>
<protein>
    <submittedName>
        <fullName evidence="9">Defects in morphology protein 1-like protein</fullName>
    </submittedName>
</protein>
<evidence type="ECO:0000256" key="5">
    <source>
        <dbReference type="ARBA" id="ARBA00022722"/>
    </source>
</evidence>
<gene>
    <name evidence="9" type="ORF">LEL_06124</name>
</gene>
<dbReference type="Proteomes" id="UP000076881">
    <property type="component" value="Unassembled WGS sequence"/>
</dbReference>
<keyword evidence="10" id="KW-1185">Reference proteome</keyword>
<dbReference type="InterPro" id="IPR000467">
    <property type="entry name" value="G_patch_dom"/>
</dbReference>
<feature type="compositionally biased region" description="Polar residues" evidence="7">
    <location>
        <begin position="539"/>
        <end position="549"/>
    </location>
</feature>
<keyword evidence="4" id="KW-0408">Iron</keyword>
<keyword evidence="5" id="KW-0540">Nuclease</keyword>
<evidence type="ECO:0000313" key="9">
    <source>
        <dbReference type="EMBL" id="OAA76440.1"/>
    </source>
</evidence>
<dbReference type="GO" id="GO:0051539">
    <property type="term" value="F:4 iron, 4 sulfur cluster binding"/>
    <property type="evidence" value="ECO:0007669"/>
    <property type="project" value="UniProtKB-KW"/>
</dbReference>
<proteinExistence type="inferred from homology"/>
<evidence type="ECO:0000256" key="2">
    <source>
        <dbReference type="ARBA" id="ARBA00009797"/>
    </source>
</evidence>
<evidence type="ECO:0000259" key="8">
    <source>
        <dbReference type="PROSITE" id="PS50174"/>
    </source>
</evidence>
<dbReference type="Pfam" id="PF09810">
    <property type="entry name" value="Exo5"/>
    <property type="match status" value="1"/>
</dbReference>